<dbReference type="STRING" id="3988.B9R8D8"/>
<feature type="region of interest" description="Disordered" evidence="5">
    <location>
        <begin position="124"/>
        <end position="241"/>
    </location>
</feature>
<dbReference type="InterPro" id="IPR002344">
    <property type="entry name" value="Lupus_La"/>
</dbReference>
<feature type="region of interest" description="Disordered" evidence="5">
    <location>
        <begin position="409"/>
        <end position="449"/>
    </location>
</feature>
<dbReference type="FunFam" id="1.10.10.10:FF:000131">
    <property type="entry name" value="la-related protein 1B isoform X2"/>
    <property type="match status" value="1"/>
</dbReference>
<dbReference type="AlphaFoldDB" id="B9R8D8"/>
<gene>
    <name evidence="7" type="ORF">RCOM_1598960</name>
</gene>
<dbReference type="SUPFAM" id="SSF46785">
    <property type="entry name" value="Winged helix' DNA-binding domain"/>
    <property type="match status" value="1"/>
</dbReference>
<accession>B9R8D8</accession>
<dbReference type="GO" id="GO:0006396">
    <property type="term" value="P:RNA processing"/>
    <property type="evidence" value="ECO:0007669"/>
    <property type="project" value="InterPro"/>
</dbReference>
<keyword evidence="2 4" id="KW-0694">RNA-binding</keyword>
<keyword evidence="3" id="KW-0539">Nucleus</keyword>
<dbReference type="SMART" id="SM00715">
    <property type="entry name" value="LA"/>
    <property type="match status" value="1"/>
</dbReference>
<evidence type="ECO:0000256" key="1">
    <source>
        <dbReference type="ARBA" id="ARBA00004123"/>
    </source>
</evidence>
<name>B9R8D8_RICCO</name>
<dbReference type="Pfam" id="PF05383">
    <property type="entry name" value="La"/>
    <property type="match status" value="1"/>
</dbReference>
<evidence type="ECO:0000259" key="6">
    <source>
        <dbReference type="PROSITE" id="PS50961"/>
    </source>
</evidence>
<evidence type="ECO:0000256" key="4">
    <source>
        <dbReference type="PROSITE-ProRule" id="PRU00332"/>
    </source>
</evidence>
<evidence type="ECO:0000313" key="7">
    <source>
        <dbReference type="EMBL" id="EEF52768.1"/>
    </source>
</evidence>
<dbReference type="FunCoup" id="B9R8D8">
    <property type="interactions" value="679"/>
</dbReference>
<feature type="compositionally biased region" description="Polar residues" evidence="5">
    <location>
        <begin position="1"/>
        <end position="11"/>
    </location>
</feature>
<dbReference type="InterPro" id="IPR045180">
    <property type="entry name" value="La_dom_prot"/>
</dbReference>
<dbReference type="PANTHER" id="PTHR22792">
    <property type="entry name" value="LUPUS LA PROTEIN-RELATED"/>
    <property type="match status" value="1"/>
</dbReference>
<protein>
    <submittedName>
        <fullName evidence="7">Lupus la ribonucleoprotein, putative</fullName>
    </submittedName>
</protein>
<feature type="compositionally biased region" description="Low complexity" evidence="5">
    <location>
        <begin position="63"/>
        <end position="87"/>
    </location>
</feature>
<dbReference type="GO" id="GO:0003723">
    <property type="term" value="F:RNA binding"/>
    <property type="evidence" value="ECO:0000318"/>
    <property type="project" value="GO_Central"/>
</dbReference>
<feature type="region of interest" description="Disordered" evidence="5">
    <location>
        <begin position="52"/>
        <end position="105"/>
    </location>
</feature>
<dbReference type="EMBL" id="EQ973772">
    <property type="protein sequence ID" value="EEF52768.1"/>
    <property type="molecule type" value="Genomic_DNA"/>
</dbReference>
<dbReference type="GO" id="GO:0005634">
    <property type="term" value="C:nucleus"/>
    <property type="evidence" value="ECO:0007669"/>
    <property type="project" value="UniProtKB-SubCell"/>
</dbReference>
<dbReference type="eggNOG" id="KOG2590">
    <property type="taxonomic scope" value="Eukaryota"/>
</dbReference>
<dbReference type="InterPro" id="IPR006630">
    <property type="entry name" value="La_HTH"/>
</dbReference>
<feature type="compositionally biased region" description="Gly residues" evidence="5">
    <location>
        <begin position="184"/>
        <end position="193"/>
    </location>
</feature>
<sequence length="449" mass="48411">MTADSSQNQQPAAADIINSPQKRKNFPSAWAQVVRGAEPVLIPPLQHLAPPLLQEQFPFPDCSSPAKASSPPPQQQTENSESTESNNGNAGTPKKPAWRKPSPNGLAAEVVVSPVMGAVSWPALSESTNKASPKSSPPPPDGSSSMPAVPQGPVISQKQAPTNAKSNSTSNHVMPARQRPMKRAGGGNFGPRGDGSYNNNFGGRRDQDRGHYGNGRDVPAQPQRSPRGFVSPPPQNTAPFVPSQTVRPFANPMGFPDLVYIPALPLEPYRGVPFIAHPPSPVMMPVSEPPLPDILVRQIEYYFSDGNLVKDDFLKSNMDDQGWVPITLIASFNRVRKMTNDIHLVLDSLRTSTFLEVQDDKVRRRNDWTQWIPNSSRLPTDSSQQTLSASNHNLLTTFQTMTVEEVAANQNSTAVSSSSNSEDAAVNSSGLTAESLIPQGEGFEDASSS</sequence>
<keyword evidence="8" id="KW-1185">Reference proteome</keyword>
<dbReference type="CDD" id="cd07323">
    <property type="entry name" value="LAM"/>
    <property type="match status" value="1"/>
</dbReference>
<dbReference type="Gene3D" id="1.10.10.10">
    <property type="entry name" value="Winged helix-like DNA-binding domain superfamily/Winged helix DNA-binding domain"/>
    <property type="match status" value="1"/>
</dbReference>
<feature type="compositionally biased region" description="Polar residues" evidence="5">
    <location>
        <begin position="154"/>
        <end position="172"/>
    </location>
</feature>
<comment type="subcellular location">
    <subcellularLocation>
        <location evidence="1">Nucleus</location>
    </subcellularLocation>
</comment>
<dbReference type="InterPro" id="IPR036390">
    <property type="entry name" value="WH_DNA-bd_sf"/>
</dbReference>
<dbReference type="Proteomes" id="UP000008311">
    <property type="component" value="Unassembled WGS sequence"/>
</dbReference>
<dbReference type="GO" id="GO:1990904">
    <property type="term" value="C:ribonucleoprotein complex"/>
    <property type="evidence" value="ECO:0007669"/>
    <property type="project" value="UniProtKB-KW"/>
</dbReference>
<feature type="region of interest" description="Disordered" evidence="5">
    <location>
        <begin position="1"/>
        <end position="25"/>
    </location>
</feature>
<organism evidence="7 8">
    <name type="scientific">Ricinus communis</name>
    <name type="common">Castor bean</name>
    <dbReference type="NCBI Taxonomy" id="3988"/>
    <lineage>
        <taxon>Eukaryota</taxon>
        <taxon>Viridiplantae</taxon>
        <taxon>Streptophyta</taxon>
        <taxon>Embryophyta</taxon>
        <taxon>Tracheophyta</taxon>
        <taxon>Spermatophyta</taxon>
        <taxon>Magnoliopsida</taxon>
        <taxon>eudicotyledons</taxon>
        <taxon>Gunneridae</taxon>
        <taxon>Pentapetalae</taxon>
        <taxon>rosids</taxon>
        <taxon>fabids</taxon>
        <taxon>Malpighiales</taxon>
        <taxon>Euphorbiaceae</taxon>
        <taxon>Acalyphoideae</taxon>
        <taxon>Acalypheae</taxon>
        <taxon>Ricinus</taxon>
    </lineage>
</organism>
<dbReference type="InterPro" id="IPR036388">
    <property type="entry name" value="WH-like_DNA-bd_sf"/>
</dbReference>
<dbReference type="InParanoid" id="B9R8D8"/>
<evidence type="ECO:0000256" key="3">
    <source>
        <dbReference type="ARBA" id="ARBA00023242"/>
    </source>
</evidence>
<feature type="compositionally biased region" description="Low complexity" evidence="5">
    <location>
        <begin position="409"/>
        <end position="429"/>
    </location>
</feature>
<reference evidence="8" key="1">
    <citation type="journal article" date="2010" name="Nat. Biotechnol.">
        <title>Draft genome sequence of the oilseed species Ricinus communis.</title>
        <authorList>
            <person name="Chan A.P."/>
            <person name="Crabtree J."/>
            <person name="Zhao Q."/>
            <person name="Lorenzi H."/>
            <person name="Orvis J."/>
            <person name="Puiu D."/>
            <person name="Melake-Berhan A."/>
            <person name="Jones K.M."/>
            <person name="Redman J."/>
            <person name="Chen G."/>
            <person name="Cahoon E.B."/>
            <person name="Gedil M."/>
            <person name="Stanke M."/>
            <person name="Haas B.J."/>
            <person name="Wortman J.R."/>
            <person name="Fraser-Liggett C.M."/>
            <person name="Ravel J."/>
            <person name="Rabinowicz P.D."/>
        </authorList>
    </citation>
    <scope>NUCLEOTIDE SEQUENCE [LARGE SCALE GENOMIC DNA]</scope>
    <source>
        <strain evidence="8">cv. Hale</strain>
    </source>
</reference>
<keyword evidence="7" id="KW-0687">Ribonucleoprotein</keyword>
<proteinExistence type="predicted"/>
<feature type="domain" description="HTH La-type RNA-binding" evidence="6">
    <location>
        <begin position="285"/>
        <end position="374"/>
    </location>
</feature>
<evidence type="ECO:0000256" key="2">
    <source>
        <dbReference type="ARBA" id="ARBA00022884"/>
    </source>
</evidence>
<dbReference type="PRINTS" id="PR00302">
    <property type="entry name" value="LUPUSLA"/>
</dbReference>
<evidence type="ECO:0000256" key="5">
    <source>
        <dbReference type="SAM" id="MobiDB-lite"/>
    </source>
</evidence>
<dbReference type="PANTHER" id="PTHR22792:SF155">
    <property type="entry name" value="LA-RELATED PROTEIN 1C-LIKE"/>
    <property type="match status" value="1"/>
</dbReference>
<dbReference type="PROSITE" id="PS50961">
    <property type="entry name" value="HTH_LA"/>
    <property type="match status" value="1"/>
</dbReference>
<evidence type="ECO:0000313" key="8">
    <source>
        <dbReference type="Proteomes" id="UP000008311"/>
    </source>
</evidence>